<evidence type="ECO:0000256" key="7">
    <source>
        <dbReference type="ARBA" id="ARBA00023002"/>
    </source>
</evidence>
<keyword evidence="6" id="KW-0547">Nucleotide-binding</keyword>
<dbReference type="EC" id="1.17.4.1" evidence="3"/>
<dbReference type="SUPFAM" id="SSF51998">
    <property type="entry name" value="PFL-like glycyl radical enzymes"/>
    <property type="match status" value="1"/>
</dbReference>
<dbReference type="Gene3D" id="3.20.70.20">
    <property type="match status" value="1"/>
</dbReference>
<protein>
    <recommendedName>
        <fullName evidence="3">ribonucleoside-diphosphate reductase</fullName>
        <ecNumber evidence="3">1.17.4.1</ecNumber>
    </recommendedName>
</protein>
<dbReference type="GO" id="GO:0000166">
    <property type="term" value="F:nucleotide binding"/>
    <property type="evidence" value="ECO:0007669"/>
    <property type="project" value="UniProtKB-KW"/>
</dbReference>
<keyword evidence="8" id="KW-1015">Disulfide bond</keyword>
<dbReference type="InterPro" id="IPR000788">
    <property type="entry name" value="RNR_lg_C"/>
</dbReference>
<evidence type="ECO:0000313" key="13">
    <source>
        <dbReference type="Proteomes" id="UP000095237"/>
    </source>
</evidence>
<dbReference type="GO" id="GO:0031419">
    <property type="term" value="F:cobalamin binding"/>
    <property type="evidence" value="ECO:0007669"/>
    <property type="project" value="UniProtKB-KW"/>
</dbReference>
<keyword evidence="7" id="KW-0560">Oxidoreductase</keyword>
<comment type="similarity">
    <text evidence="2">Belongs to the ribonucleoside diphosphate reductase class-2 family.</text>
</comment>
<dbReference type="Pfam" id="PF02867">
    <property type="entry name" value="Ribonuc_red_lgC"/>
    <property type="match status" value="1"/>
</dbReference>
<comment type="catalytic activity">
    <reaction evidence="10">
        <text>a 2'-deoxyribonucleoside 5'-diphosphate + [thioredoxin]-disulfide + H2O = a ribonucleoside 5'-diphosphate + [thioredoxin]-dithiol</text>
        <dbReference type="Rhea" id="RHEA:23252"/>
        <dbReference type="Rhea" id="RHEA-COMP:10698"/>
        <dbReference type="Rhea" id="RHEA-COMP:10700"/>
        <dbReference type="ChEBI" id="CHEBI:15377"/>
        <dbReference type="ChEBI" id="CHEBI:29950"/>
        <dbReference type="ChEBI" id="CHEBI:50058"/>
        <dbReference type="ChEBI" id="CHEBI:57930"/>
        <dbReference type="ChEBI" id="CHEBI:73316"/>
        <dbReference type="EC" id="1.17.4.1"/>
    </reaction>
</comment>
<dbReference type="CDD" id="cd02888">
    <property type="entry name" value="RNR_II_dimer"/>
    <property type="match status" value="1"/>
</dbReference>
<keyword evidence="5" id="KW-0237">DNA synthesis</keyword>
<evidence type="ECO:0000256" key="1">
    <source>
        <dbReference type="ARBA" id="ARBA00001922"/>
    </source>
</evidence>
<feature type="domain" description="Ribonucleotide reductase large subunit C-terminal" evidence="11">
    <location>
        <begin position="2"/>
        <end position="292"/>
    </location>
</feature>
<name>A0A1E5IFJ9_ENDTX</name>
<proteinExistence type="inferred from homology"/>
<dbReference type="EMBL" id="LNVX01000828">
    <property type="protein sequence ID" value="OEG69164.1"/>
    <property type="molecule type" value="Genomic_DNA"/>
</dbReference>
<comment type="caution">
    <text evidence="12">The sequence shown here is derived from an EMBL/GenBank/DDBJ whole genome shotgun (WGS) entry which is preliminary data.</text>
</comment>
<accession>A0A1E5IFJ9</accession>
<organism evidence="12 13">
    <name type="scientific">Endomicrobium trichonymphae</name>
    <dbReference type="NCBI Taxonomy" id="1408204"/>
    <lineage>
        <taxon>Bacteria</taxon>
        <taxon>Pseudomonadati</taxon>
        <taxon>Elusimicrobiota</taxon>
        <taxon>Endomicrobiia</taxon>
        <taxon>Endomicrobiales</taxon>
        <taxon>Endomicrobiaceae</taxon>
        <taxon>Candidatus Endomicrobiellum</taxon>
    </lineage>
</organism>
<evidence type="ECO:0000256" key="9">
    <source>
        <dbReference type="ARBA" id="ARBA00023285"/>
    </source>
</evidence>
<evidence type="ECO:0000256" key="2">
    <source>
        <dbReference type="ARBA" id="ARBA00007405"/>
    </source>
</evidence>
<evidence type="ECO:0000256" key="5">
    <source>
        <dbReference type="ARBA" id="ARBA00022634"/>
    </source>
</evidence>
<dbReference type="AlphaFoldDB" id="A0A1E5IFJ9"/>
<dbReference type="PRINTS" id="PR01183">
    <property type="entry name" value="RIBORDTASEM1"/>
</dbReference>
<evidence type="ECO:0000256" key="3">
    <source>
        <dbReference type="ARBA" id="ARBA00012274"/>
    </source>
</evidence>
<keyword evidence="9" id="KW-0170">Cobalt</keyword>
<dbReference type="GO" id="GO:0071897">
    <property type="term" value="P:DNA biosynthetic process"/>
    <property type="evidence" value="ECO:0007669"/>
    <property type="project" value="UniProtKB-KW"/>
</dbReference>
<evidence type="ECO:0000256" key="6">
    <source>
        <dbReference type="ARBA" id="ARBA00022741"/>
    </source>
</evidence>
<keyword evidence="4" id="KW-0846">Cobalamin</keyword>
<evidence type="ECO:0000313" key="12">
    <source>
        <dbReference type="EMBL" id="OEG69164.1"/>
    </source>
</evidence>
<dbReference type="Proteomes" id="UP000095237">
    <property type="component" value="Unassembled WGS sequence"/>
</dbReference>
<gene>
    <name evidence="12" type="ORF">ATZ36_11135</name>
</gene>
<sequence>MTGFSFSKLRPKKDVVRTTSSVSSIPVSFMQVFNAATEAIKQCGTRCGANMGMLRIDHPDILDFIICKDKDDSLNNFNISFAITKEFMDALGKGEYYNFYNPRNGVVTSRLNANEVFDKIVDQAWKNGEPGIIFIDRMNHKNHTPAVGLIESTNPCGEQPLLSYESCNLGSINLGHFVKNNDVNWEKLEKTVKTAVHFLDNVIDVNNYPIQKIDEVTRSNRKIGLGIMGWADLLLYLGISYRSDDSLALAEELMGFIQSKSHKASEKLAFKRGSFPNFKQNIYAKGKPYKKCDNDYNRSDGNNRYNSFGFRRH</sequence>
<reference evidence="12 13" key="1">
    <citation type="submission" date="2015-11" db="EMBL/GenBank/DDBJ databases">
        <title>Evidence for parallel genomic evolution in an endosymbiosis of termite gut flagellates.</title>
        <authorList>
            <person name="Zheng H."/>
        </authorList>
    </citation>
    <scope>NUCLEOTIDE SEQUENCE [LARGE SCALE GENOMIC DNA]</scope>
    <source>
        <strain evidence="12 13">CET450</strain>
    </source>
</reference>
<evidence type="ECO:0000256" key="10">
    <source>
        <dbReference type="ARBA" id="ARBA00047754"/>
    </source>
</evidence>
<dbReference type="PANTHER" id="PTHR43371:SF1">
    <property type="entry name" value="RIBONUCLEOSIDE-DIPHOSPHATE REDUCTASE"/>
    <property type="match status" value="1"/>
</dbReference>
<evidence type="ECO:0000256" key="4">
    <source>
        <dbReference type="ARBA" id="ARBA00022628"/>
    </source>
</evidence>
<keyword evidence="13" id="KW-1185">Reference proteome</keyword>
<dbReference type="GO" id="GO:0004748">
    <property type="term" value="F:ribonucleoside-diphosphate reductase activity, thioredoxin disulfide as acceptor"/>
    <property type="evidence" value="ECO:0007669"/>
    <property type="project" value="UniProtKB-EC"/>
</dbReference>
<evidence type="ECO:0000256" key="8">
    <source>
        <dbReference type="ARBA" id="ARBA00023157"/>
    </source>
</evidence>
<dbReference type="InterPro" id="IPR013344">
    <property type="entry name" value="RNR_NrdJ/NrdZ"/>
</dbReference>
<comment type="cofactor">
    <cofactor evidence="1">
        <name>adenosylcob(III)alamin</name>
        <dbReference type="ChEBI" id="CHEBI:18408"/>
    </cofactor>
</comment>
<evidence type="ECO:0000259" key="11">
    <source>
        <dbReference type="Pfam" id="PF02867"/>
    </source>
</evidence>
<dbReference type="InterPro" id="IPR050862">
    <property type="entry name" value="RdRp_reductase_class-2"/>
</dbReference>
<dbReference type="PANTHER" id="PTHR43371">
    <property type="entry name" value="VITAMIN B12-DEPENDENT RIBONUCLEOTIDE REDUCTASE"/>
    <property type="match status" value="1"/>
</dbReference>